<organism evidence="2 3">
    <name type="scientific">Chara braunii</name>
    <name type="common">Braun's stonewort</name>
    <dbReference type="NCBI Taxonomy" id="69332"/>
    <lineage>
        <taxon>Eukaryota</taxon>
        <taxon>Viridiplantae</taxon>
        <taxon>Streptophyta</taxon>
        <taxon>Charophyceae</taxon>
        <taxon>Charales</taxon>
        <taxon>Characeae</taxon>
        <taxon>Chara</taxon>
    </lineage>
</organism>
<evidence type="ECO:0000313" key="3">
    <source>
        <dbReference type="Proteomes" id="UP000265515"/>
    </source>
</evidence>
<reference evidence="2 3" key="1">
    <citation type="journal article" date="2018" name="Cell">
        <title>The Chara Genome: Secondary Complexity and Implications for Plant Terrestrialization.</title>
        <authorList>
            <person name="Nishiyama T."/>
            <person name="Sakayama H."/>
            <person name="Vries J.D."/>
            <person name="Buschmann H."/>
            <person name="Saint-Marcoux D."/>
            <person name="Ullrich K.K."/>
            <person name="Haas F.B."/>
            <person name="Vanderstraeten L."/>
            <person name="Becker D."/>
            <person name="Lang D."/>
            <person name="Vosolsobe S."/>
            <person name="Rombauts S."/>
            <person name="Wilhelmsson P.K.I."/>
            <person name="Janitza P."/>
            <person name="Kern R."/>
            <person name="Heyl A."/>
            <person name="Rumpler F."/>
            <person name="Villalobos L.I.A.C."/>
            <person name="Clay J.M."/>
            <person name="Skokan R."/>
            <person name="Toyoda A."/>
            <person name="Suzuki Y."/>
            <person name="Kagoshima H."/>
            <person name="Schijlen E."/>
            <person name="Tajeshwar N."/>
            <person name="Catarino B."/>
            <person name="Hetherington A.J."/>
            <person name="Saltykova A."/>
            <person name="Bonnot C."/>
            <person name="Breuninger H."/>
            <person name="Symeonidi A."/>
            <person name="Radhakrishnan G.V."/>
            <person name="Van Nieuwerburgh F."/>
            <person name="Deforce D."/>
            <person name="Chang C."/>
            <person name="Karol K.G."/>
            <person name="Hedrich R."/>
            <person name="Ulvskov P."/>
            <person name="Glockner G."/>
            <person name="Delwiche C.F."/>
            <person name="Petrasek J."/>
            <person name="Van de Peer Y."/>
            <person name="Friml J."/>
            <person name="Beilby M."/>
            <person name="Dolan L."/>
            <person name="Kohara Y."/>
            <person name="Sugano S."/>
            <person name="Fujiyama A."/>
            <person name="Delaux P.-M."/>
            <person name="Quint M."/>
            <person name="TheiBen G."/>
            <person name="Hagemann M."/>
            <person name="Harholt J."/>
            <person name="Dunand C."/>
            <person name="Zachgo S."/>
            <person name="Langdale J."/>
            <person name="Maumus F."/>
            <person name="Straeten D.V.D."/>
            <person name="Gould S.B."/>
            <person name="Rensing S.A."/>
        </authorList>
    </citation>
    <scope>NUCLEOTIDE SEQUENCE [LARGE SCALE GENOMIC DNA]</scope>
    <source>
        <strain evidence="2 3">S276</strain>
    </source>
</reference>
<dbReference type="EMBL" id="BFEA01000322">
    <property type="protein sequence ID" value="GBG79577.1"/>
    <property type="molecule type" value="Genomic_DNA"/>
</dbReference>
<comment type="caution">
    <text evidence="2">The sequence shown here is derived from an EMBL/GenBank/DDBJ whole genome shotgun (WGS) entry which is preliminary data.</text>
</comment>
<sequence>MEGKQSLQGGGLEKRRQPAGEEVEDSCHAGELRLQRIGDLDWVENFGYRTELPEEPDEERDQFVAKLAAPKDREKENLLIEENKSGFNQKLLTARRKKFDEKKGLKEEEERLQVLLKEQEGKQVETEERWNLLTDTLLHTTQELYALQRAIRKVERHQEEFGSTETASSQQIDHRIMLYTRQLDFLFTQKLANTISAKLSPDGGDGDGGDDGDGDKKGKGPMKDGGKKGGEDTFEGGERMEKMKVKPHCTYTQKREENIFHWDAAIDT</sequence>
<accession>A0A388LB73</accession>
<feature type="region of interest" description="Disordered" evidence="1">
    <location>
        <begin position="1"/>
        <end position="27"/>
    </location>
</feature>
<dbReference type="Gramene" id="GBG79577">
    <property type="protein sequence ID" value="GBG79577"/>
    <property type="gene ID" value="CBR_g29724"/>
</dbReference>
<evidence type="ECO:0000256" key="1">
    <source>
        <dbReference type="SAM" id="MobiDB-lite"/>
    </source>
</evidence>
<dbReference type="Proteomes" id="UP000265515">
    <property type="component" value="Unassembled WGS sequence"/>
</dbReference>
<name>A0A388LB73_CHABU</name>
<feature type="region of interest" description="Disordered" evidence="1">
    <location>
        <begin position="50"/>
        <end position="69"/>
    </location>
</feature>
<gene>
    <name evidence="2" type="ORF">CBR_g29724</name>
</gene>
<feature type="compositionally biased region" description="Basic and acidic residues" evidence="1">
    <location>
        <begin position="214"/>
        <end position="244"/>
    </location>
</feature>
<feature type="compositionally biased region" description="Basic and acidic residues" evidence="1">
    <location>
        <begin position="12"/>
        <end position="27"/>
    </location>
</feature>
<feature type="compositionally biased region" description="Acidic residues" evidence="1">
    <location>
        <begin position="204"/>
        <end position="213"/>
    </location>
</feature>
<feature type="region of interest" description="Disordered" evidence="1">
    <location>
        <begin position="197"/>
        <end position="249"/>
    </location>
</feature>
<keyword evidence="3" id="KW-1185">Reference proteome</keyword>
<evidence type="ECO:0000313" key="2">
    <source>
        <dbReference type="EMBL" id="GBG79577.1"/>
    </source>
</evidence>
<protein>
    <submittedName>
        <fullName evidence="2">Uncharacterized protein</fullName>
    </submittedName>
</protein>
<proteinExistence type="predicted"/>
<dbReference type="AlphaFoldDB" id="A0A388LB73"/>